<dbReference type="EMBL" id="JBDIML010000001">
    <property type="protein sequence ID" value="MEN2766616.1"/>
    <property type="molecule type" value="Genomic_DNA"/>
</dbReference>
<dbReference type="InterPro" id="IPR015421">
    <property type="entry name" value="PyrdxlP-dep_Trfase_major"/>
</dbReference>
<name>A0ABU9XED2_9BACI</name>
<evidence type="ECO:0000256" key="4">
    <source>
        <dbReference type="ARBA" id="ARBA00022679"/>
    </source>
</evidence>
<dbReference type="CDD" id="cd00609">
    <property type="entry name" value="AAT_like"/>
    <property type="match status" value="1"/>
</dbReference>
<dbReference type="Proteomes" id="UP001444625">
    <property type="component" value="Unassembled WGS sequence"/>
</dbReference>
<feature type="domain" description="Aminotransferase class I/classII large" evidence="7">
    <location>
        <begin position="28"/>
        <end position="377"/>
    </location>
</feature>
<evidence type="ECO:0000256" key="3">
    <source>
        <dbReference type="ARBA" id="ARBA00022576"/>
    </source>
</evidence>
<dbReference type="InterPro" id="IPR015424">
    <property type="entry name" value="PyrdxlP-dep_Trfase"/>
</dbReference>
<evidence type="ECO:0000256" key="1">
    <source>
        <dbReference type="ARBA" id="ARBA00001933"/>
    </source>
</evidence>
<evidence type="ECO:0000259" key="7">
    <source>
        <dbReference type="Pfam" id="PF00155"/>
    </source>
</evidence>
<keyword evidence="4 6" id="KW-0808">Transferase</keyword>
<sequence>MDNLLNKQVKAIEISGIRKFFNMVAEEKDVVSLTIGQPDFYTPEHIKKAGINALQTNKTTYTNNAGIIELRKAISDYYETKYRVSYHPENEIIVTTGASQAIDIVFRTILNPGDEVILPAPIYPGYEPLITLAGAKVQYVDTTEDNFKLTKQTLLAAITANTKCVVLPYPSNPTGASFTASELKELVEVLKDKNIFILADEIYSELVYDYEHTSISSFSEVKDRTIVINGLSKSHSMTGFRIGYVLAPKWIATHVIKVHQYNVSCASSISQYAALEALTNGLTDPQMMRENYKKRRDYVYNRLVEMGLIVNNPNGAFYFLPKFPIQKTTSFELGLDLVRKGRVALVPGDSFSKIGEGYMRLSYAYDFNTLEVGLNRIESYLSKVKLT</sequence>
<dbReference type="GO" id="GO:0008483">
    <property type="term" value="F:transaminase activity"/>
    <property type="evidence" value="ECO:0007669"/>
    <property type="project" value="UniProtKB-KW"/>
</dbReference>
<gene>
    <name evidence="8" type="ORF">ABC228_05395</name>
</gene>
<dbReference type="InterPro" id="IPR050596">
    <property type="entry name" value="AspAT/PAT-like"/>
</dbReference>
<dbReference type="InterPro" id="IPR015422">
    <property type="entry name" value="PyrdxlP-dep_Trfase_small"/>
</dbReference>
<evidence type="ECO:0000313" key="9">
    <source>
        <dbReference type="Proteomes" id="UP001444625"/>
    </source>
</evidence>
<dbReference type="Gene3D" id="3.40.640.10">
    <property type="entry name" value="Type I PLP-dependent aspartate aminotransferase-like (Major domain)"/>
    <property type="match status" value="1"/>
</dbReference>
<dbReference type="SUPFAM" id="SSF53383">
    <property type="entry name" value="PLP-dependent transferases"/>
    <property type="match status" value="1"/>
</dbReference>
<comment type="cofactor">
    <cofactor evidence="1 6">
        <name>pyridoxal 5'-phosphate</name>
        <dbReference type="ChEBI" id="CHEBI:597326"/>
    </cofactor>
</comment>
<reference evidence="8 9" key="1">
    <citation type="submission" date="2024-05" db="EMBL/GenBank/DDBJ databases">
        <authorList>
            <person name="Haq I."/>
            <person name="Ullah Z."/>
            <person name="Ahmad R."/>
            <person name="Li M."/>
            <person name="Tong Y."/>
        </authorList>
    </citation>
    <scope>NUCLEOTIDE SEQUENCE [LARGE SCALE GENOMIC DNA]</scope>
    <source>
        <strain evidence="8 9">16A2E</strain>
    </source>
</reference>
<dbReference type="InterPro" id="IPR004839">
    <property type="entry name" value="Aminotransferase_I/II_large"/>
</dbReference>
<keyword evidence="5" id="KW-0663">Pyridoxal phosphate</keyword>
<organism evidence="8 9">
    <name type="scientific">Ornithinibacillus xuwenensis</name>
    <dbReference type="NCBI Taxonomy" id="3144668"/>
    <lineage>
        <taxon>Bacteria</taxon>
        <taxon>Bacillati</taxon>
        <taxon>Bacillota</taxon>
        <taxon>Bacilli</taxon>
        <taxon>Bacillales</taxon>
        <taxon>Bacillaceae</taxon>
        <taxon>Ornithinibacillus</taxon>
    </lineage>
</organism>
<protein>
    <recommendedName>
        <fullName evidence="6">Aminotransferase</fullName>
        <ecNumber evidence="6">2.6.1.-</ecNumber>
    </recommendedName>
</protein>
<dbReference type="RefSeq" id="WP_345824060.1">
    <property type="nucleotide sequence ID" value="NZ_JBDIML010000001.1"/>
</dbReference>
<keyword evidence="9" id="KW-1185">Reference proteome</keyword>
<dbReference type="PANTHER" id="PTHR46383">
    <property type="entry name" value="ASPARTATE AMINOTRANSFERASE"/>
    <property type="match status" value="1"/>
</dbReference>
<proteinExistence type="inferred from homology"/>
<dbReference type="PANTHER" id="PTHR46383:SF4">
    <property type="entry name" value="AMINOTRANSFERASE"/>
    <property type="match status" value="1"/>
</dbReference>
<dbReference type="EC" id="2.6.1.-" evidence="6"/>
<dbReference type="PROSITE" id="PS00105">
    <property type="entry name" value="AA_TRANSFER_CLASS_1"/>
    <property type="match status" value="1"/>
</dbReference>
<dbReference type="InterPro" id="IPR004838">
    <property type="entry name" value="NHTrfase_class1_PyrdxlP-BS"/>
</dbReference>
<evidence type="ECO:0000313" key="8">
    <source>
        <dbReference type="EMBL" id="MEN2766616.1"/>
    </source>
</evidence>
<comment type="caution">
    <text evidence="8">The sequence shown here is derived from an EMBL/GenBank/DDBJ whole genome shotgun (WGS) entry which is preliminary data.</text>
</comment>
<dbReference type="Pfam" id="PF00155">
    <property type="entry name" value="Aminotran_1_2"/>
    <property type="match status" value="1"/>
</dbReference>
<evidence type="ECO:0000256" key="2">
    <source>
        <dbReference type="ARBA" id="ARBA00007441"/>
    </source>
</evidence>
<keyword evidence="3 6" id="KW-0032">Aminotransferase</keyword>
<evidence type="ECO:0000256" key="5">
    <source>
        <dbReference type="ARBA" id="ARBA00022898"/>
    </source>
</evidence>
<comment type="similarity">
    <text evidence="2 6">Belongs to the class-I pyridoxal-phosphate-dependent aminotransferase family.</text>
</comment>
<evidence type="ECO:0000256" key="6">
    <source>
        <dbReference type="RuleBase" id="RU000481"/>
    </source>
</evidence>
<dbReference type="Gene3D" id="3.90.1150.10">
    <property type="entry name" value="Aspartate Aminotransferase, domain 1"/>
    <property type="match status" value="1"/>
</dbReference>
<dbReference type="NCBIfam" id="NF005817">
    <property type="entry name" value="PRK07683.1"/>
    <property type="match status" value="1"/>
</dbReference>
<accession>A0ABU9XED2</accession>